<dbReference type="PANTHER" id="PTHR14027">
    <property type="entry name" value="RNA POLYMERASE-ASSOCIATED PROTEIN CTR9"/>
    <property type="match status" value="1"/>
</dbReference>
<keyword evidence="6" id="KW-1185">Reference proteome</keyword>
<feature type="compositionally biased region" description="Acidic residues" evidence="4">
    <location>
        <begin position="1129"/>
        <end position="1141"/>
    </location>
</feature>
<evidence type="ECO:0000256" key="1">
    <source>
        <dbReference type="ARBA" id="ARBA00022737"/>
    </source>
</evidence>
<dbReference type="GO" id="GO:0016593">
    <property type="term" value="C:Cdc73/Paf1 complex"/>
    <property type="evidence" value="ECO:0007669"/>
    <property type="project" value="TreeGrafter"/>
</dbReference>
<name>A0A8H8S3G6_9HELO</name>
<dbReference type="AlphaFoldDB" id="A0A8H8S3G6"/>
<dbReference type="PROSITE" id="PS50005">
    <property type="entry name" value="TPR"/>
    <property type="match status" value="1"/>
</dbReference>
<dbReference type="EMBL" id="QGMI01000099">
    <property type="protein sequence ID" value="TVY47312.1"/>
    <property type="molecule type" value="Genomic_DNA"/>
</dbReference>
<feature type="region of interest" description="Disordered" evidence="4">
    <location>
        <begin position="1019"/>
        <end position="1181"/>
    </location>
</feature>
<dbReference type="SMART" id="SM00028">
    <property type="entry name" value="TPR"/>
    <property type="match status" value="8"/>
</dbReference>
<dbReference type="GO" id="GO:0006368">
    <property type="term" value="P:transcription elongation by RNA polymerase II"/>
    <property type="evidence" value="ECO:0007669"/>
    <property type="project" value="TreeGrafter"/>
</dbReference>
<comment type="caution">
    <text evidence="5">The sequence shown here is derived from an EMBL/GenBank/DDBJ whole genome shotgun (WGS) entry which is preliminary data.</text>
</comment>
<evidence type="ECO:0000313" key="5">
    <source>
        <dbReference type="EMBL" id="TVY47312.1"/>
    </source>
</evidence>
<dbReference type="Proteomes" id="UP000443090">
    <property type="component" value="Unassembled WGS sequence"/>
</dbReference>
<proteinExistence type="predicted"/>
<dbReference type="Gene3D" id="1.25.40.10">
    <property type="entry name" value="Tetratricopeptide repeat domain"/>
    <property type="match status" value="4"/>
</dbReference>
<feature type="compositionally biased region" description="Basic and acidic residues" evidence="4">
    <location>
        <begin position="1019"/>
        <end position="1033"/>
    </location>
</feature>
<keyword evidence="2 3" id="KW-0802">TPR repeat</keyword>
<dbReference type="GO" id="GO:0000993">
    <property type="term" value="F:RNA polymerase II complex binding"/>
    <property type="evidence" value="ECO:0007669"/>
    <property type="project" value="TreeGrafter"/>
</dbReference>
<evidence type="ECO:0000256" key="2">
    <source>
        <dbReference type="ARBA" id="ARBA00022803"/>
    </source>
</evidence>
<gene>
    <name evidence="5" type="primary">tpr1</name>
    <name evidence="5" type="ORF">LOCC1_G002954</name>
</gene>
<evidence type="ECO:0000256" key="3">
    <source>
        <dbReference type="PROSITE-ProRule" id="PRU00339"/>
    </source>
</evidence>
<feature type="compositionally biased region" description="Basic and acidic residues" evidence="4">
    <location>
        <begin position="1092"/>
        <end position="1104"/>
    </location>
</feature>
<evidence type="ECO:0000313" key="6">
    <source>
        <dbReference type="Proteomes" id="UP000443090"/>
    </source>
</evidence>
<dbReference type="InterPro" id="IPR031101">
    <property type="entry name" value="Ctr9"/>
</dbReference>
<dbReference type="Pfam" id="PF13432">
    <property type="entry name" value="TPR_16"/>
    <property type="match status" value="2"/>
</dbReference>
<dbReference type="GO" id="GO:0006355">
    <property type="term" value="P:regulation of DNA-templated transcription"/>
    <property type="evidence" value="ECO:0007669"/>
    <property type="project" value="InterPro"/>
</dbReference>
<dbReference type="SUPFAM" id="SSF48452">
    <property type="entry name" value="TPR-like"/>
    <property type="match status" value="4"/>
</dbReference>
<dbReference type="InterPro" id="IPR019734">
    <property type="entry name" value="TPR_rpt"/>
</dbReference>
<feature type="compositionally biased region" description="Acidic residues" evidence="4">
    <location>
        <begin position="1155"/>
        <end position="1165"/>
    </location>
</feature>
<organism evidence="5 6">
    <name type="scientific">Lachnellula occidentalis</name>
    <dbReference type="NCBI Taxonomy" id="215460"/>
    <lineage>
        <taxon>Eukaryota</taxon>
        <taxon>Fungi</taxon>
        <taxon>Dikarya</taxon>
        <taxon>Ascomycota</taxon>
        <taxon>Pezizomycotina</taxon>
        <taxon>Leotiomycetes</taxon>
        <taxon>Helotiales</taxon>
        <taxon>Lachnaceae</taxon>
        <taxon>Lachnellula</taxon>
    </lineage>
</organism>
<sequence>MPAASNGNANGGTNGYGAGVSPGHQMVSMRFSDIPSAIDIPVQGEGDDEAVEVDLEDLLDDPTELCTLLENEGAARTYWMTVSLAYAKQKKVDHAIEMLIKGGQAMKGGPKERLSMLTCLCWMYLWKSREAPRVAPEGALVSEAKTKEYYLQISTSTLNEALRINPAFPPLYLARGVLQLLKASLQPPSKSAAPGAIDPEKADILRASLKSFEDAIRVSAGRNMMAVLGKSRAQYSLGKYADALEGYQEALHKMPDLIDPDPRIGIGCCFWQLGFKEDAKTAWERALEINPDSKVANILLGLFYLDASSHVPTNGPEFIRLYKRAMTEYTQKAFKADKDLPLTCATFAGYFLSRKSLPNVDTLAHKAIQYTDVNAIASDGWYLLARKEHYKDDYERATDYYRRADEARGGAERGFLPAKFGAAQLAVLKSDFGEAKLRLEKIIQQSKNVEAMILLGTLYAEEVFTTQQSSVKEDKSTEFKKAVGYLENVRTAWKDPKKNLIPDASVLLNLARLYETDQPEKSLQCLQQVEQLEFDQIPNDQKPEDPEEEAAFKTSIRTSLPPQLLNNMGCFYYQAEKYDLAREMFQVALNACVKIKDKQDDSDGDALVTTISYNLGRTYEANGLLEEASTVYNGLLDRHSDYTDARTRQAYIALRQNPTEDGPKAISKLYQDSSADLEVRALYGWYLGRIHSRRGRGNIAEDPELRHYKHTLQNYEKHDRYALIGMGNLYLMTAREMRRETDQEKQKRSAMYVKAVEFFDKALQLDPKNAYAAQGIAIALVEDKKDFKTALSIFVKVRDTVKDPSVFVNLGHIFAELRQYSKAIEHYEAALSKDRSHDAQILACLGRTWLAKGKTEKSLPAFKSALDYSQKALQIAPEQVHFKFNVAFVQIQLATTVYNMPEVQRTLTEVQAAAAGLEEAIESLEAIAQHPQTPYPKHDIEQRANMARNTMRRQLERSIQAQREYEEKNAEKLQQAKQKREEELRKREEIRKAAEDAEHERKKKIAEERQKIIERDRELAEARVEEEKQREQAEMTTDSETGDKVSKKSKSKKRGAGGKRRKKNEDGISDDEDRGGSEEEKPKKKRRLQKKAPAEKEKPSKYKSSEIVVDSDDDDGAAEAAREMQDDVIGGEDAMDVDEEAAPAPVRKNRRVIDSDEEDEAEDEAPAPKEDSPATANGDSE</sequence>
<accession>A0A8H8S3G6</accession>
<reference evidence="5 6" key="1">
    <citation type="submission" date="2018-05" db="EMBL/GenBank/DDBJ databases">
        <title>Genome sequencing and assembly of the regulated plant pathogen Lachnellula willkommii and related sister species for the development of diagnostic species identification markers.</title>
        <authorList>
            <person name="Giroux E."/>
            <person name="Bilodeau G."/>
        </authorList>
    </citation>
    <scope>NUCLEOTIDE SEQUENCE [LARGE SCALE GENOMIC DNA]</scope>
    <source>
        <strain evidence="5 6">CBS 160.35</strain>
    </source>
</reference>
<dbReference type="InterPro" id="IPR011990">
    <property type="entry name" value="TPR-like_helical_dom_sf"/>
</dbReference>
<feature type="compositionally biased region" description="Basic residues" evidence="4">
    <location>
        <begin position="1047"/>
        <end position="1062"/>
    </location>
</feature>
<feature type="region of interest" description="Disordered" evidence="4">
    <location>
        <begin position="965"/>
        <end position="985"/>
    </location>
</feature>
<dbReference type="PANTHER" id="PTHR14027:SF2">
    <property type="entry name" value="RNA POLYMERASE-ASSOCIATED PROTEIN CTR9 HOMOLOG"/>
    <property type="match status" value="1"/>
</dbReference>
<feature type="repeat" description="TPR" evidence="3">
    <location>
        <begin position="804"/>
        <end position="837"/>
    </location>
</feature>
<keyword evidence="1" id="KW-0677">Repeat</keyword>
<dbReference type="OrthoDB" id="343875at2759"/>
<evidence type="ECO:0000256" key="4">
    <source>
        <dbReference type="SAM" id="MobiDB-lite"/>
    </source>
</evidence>
<protein>
    <submittedName>
        <fullName evidence="5">Tetratricopeptide repeat protein</fullName>
    </submittedName>
</protein>